<dbReference type="GO" id="GO:0030170">
    <property type="term" value="F:pyridoxal phosphate binding"/>
    <property type="evidence" value="ECO:0007669"/>
    <property type="project" value="InterPro"/>
</dbReference>
<feature type="modified residue" description="N6-(pyridoxal phosphate)lysine" evidence="9">
    <location>
        <position position="270"/>
    </location>
</feature>
<dbReference type="InterPro" id="IPR015422">
    <property type="entry name" value="PyrdxlP-dep_Trfase_small"/>
</dbReference>
<dbReference type="Gene3D" id="3.90.1150.10">
    <property type="entry name" value="Aspartate Aminotransferase, domain 1"/>
    <property type="match status" value="1"/>
</dbReference>
<dbReference type="InterPro" id="IPR005814">
    <property type="entry name" value="Aminotrans_3"/>
</dbReference>
<keyword evidence="7 9" id="KW-0413">Isomerase</keyword>
<proteinExistence type="inferred from homology"/>
<evidence type="ECO:0000256" key="3">
    <source>
        <dbReference type="ARBA" id="ARBA00004819"/>
    </source>
</evidence>
<gene>
    <name evidence="9" type="primary">hemL</name>
    <name evidence="10" type="ORF">CWE10_10675</name>
</gene>
<dbReference type="GO" id="GO:0006782">
    <property type="term" value="P:protoporphyrinogen IX biosynthetic process"/>
    <property type="evidence" value="ECO:0007669"/>
    <property type="project" value="UniProtKB-UniRule"/>
</dbReference>
<dbReference type="PANTHER" id="PTHR43713:SF1">
    <property type="entry name" value="GLUTAMATE-1-SEMIALDEHYDE 2,1-AMINOMUTASE 2"/>
    <property type="match status" value="1"/>
</dbReference>
<keyword evidence="10" id="KW-0032">Aminotransferase</keyword>
<keyword evidence="6 9" id="KW-0663">Pyridoxal phosphate</keyword>
<evidence type="ECO:0000256" key="6">
    <source>
        <dbReference type="ARBA" id="ARBA00022898"/>
    </source>
</evidence>
<sequence length="433" mass="46070">MTARYERSTALYERAVARIVGGVNSPARSFKSVGGGAPVFMARGQGPYLYDVDGNRYIDYIGAFGAGMFGHGHPELVAAVARAAEGGTIYGTPNPWEVELAERIHQALPSMERIRFVTTGTEAVMSAVRVARAFTGRPKIIKMEGCYHGHSDFALIAAGSGPSQLGTPDSAGVTEGVAQDVITVPYNDLDSLGEALDVWGPQVAAVLVEPIVGNFGVAMPKPGYLERVKRLAHAHGALLIFDEVITGFRVAYGGAQTLLGIEPDLTTLGKIIGGGLPLAAYGGRAEIMDWVAPLGPAYQAGTLAGNPLCMQVALTGLEILSRPGVYERLDADAAYLADGLVRSARSHGHTVQLGRAGSMFTLFFCDEPVVDYRTAQRSDPAKFAAMFRGLLDRGIALAPSRFEAWMLTVQHTRADLEETLQIADEVFAQMAGQ</sequence>
<dbReference type="PANTHER" id="PTHR43713">
    <property type="entry name" value="GLUTAMATE-1-SEMIALDEHYDE 2,1-AMINOMUTASE"/>
    <property type="match status" value="1"/>
</dbReference>
<comment type="cofactor">
    <cofactor evidence="2 9">
        <name>pyridoxal 5'-phosphate</name>
        <dbReference type="ChEBI" id="CHEBI:597326"/>
    </cofactor>
</comment>
<dbReference type="GO" id="GO:0008483">
    <property type="term" value="F:transaminase activity"/>
    <property type="evidence" value="ECO:0007669"/>
    <property type="project" value="UniProtKB-KW"/>
</dbReference>
<evidence type="ECO:0000313" key="11">
    <source>
        <dbReference type="Proteomes" id="UP000732377"/>
    </source>
</evidence>
<keyword evidence="10" id="KW-0808">Transferase</keyword>
<evidence type="ECO:0000256" key="8">
    <source>
        <dbReference type="ARBA" id="ARBA00023244"/>
    </source>
</evidence>
<evidence type="ECO:0000256" key="2">
    <source>
        <dbReference type="ARBA" id="ARBA00001933"/>
    </source>
</evidence>
<dbReference type="CDD" id="cd00610">
    <property type="entry name" value="OAT_like"/>
    <property type="match status" value="1"/>
</dbReference>
<evidence type="ECO:0000256" key="5">
    <source>
        <dbReference type="ARBA" id="ARBA00022490"/>
    </source>
</evidence>
<dbReference type="RefSeq" id="WP_273379722.1">
    <property type="nucleotide sequence ID" value="NZ_PIUK01000097.1"/>
</dbReference>
<keyword evidence="8 9" id="KW-0627">Porphyrin biosynthesis</keyword>
<dbReference type="Proteomes" id="UP000732377">
    <property type="component" value="Unassembled WGS sequence"/>
</dbReference>
<dbReference type="HAMAP" id="MF_00375">
    <property type="entry name" value="HemL_aminotrans_3"/>
    <property type="match status" value="1"/>
</dbReference>
<comment type="subcellular location">
    <subcellularLocation>
        <location evidence="9">Cytoplasm</location>
    </subcellularLocation>
</comment>
<organism evidence="10 11">
    <name type="scientific">Symbiobacterium thermophilum</name>
    <dbReference type="NCBI Taxonomy" id="2734"/>
    <lineage>
        <taxon>Bacteria</taxon>
        <taxon>Bacillati</taxon>
        <taxon>Bacillota</taxon>
        <taxon>Clostridia</taxon>
        <taxon>Eubacteriales</taxon>
        <taxon>Symbiobacteriaceae</taxon>
        <taxon>Symbiobacterium</taxon>
    </lineage>
</organism>
<reference evidence="10" key="1">
    <citation type="submission" date="2017-11" db="EMBL/GenBank/DDBJ databases">
        <title>Three new genomes from thermophilic consortium.</title>
        <authorList>
            <person name="Quaggio R."/>
            <person name="Amgarten D."/>
            <person name="Setubal J.C."/>
        </authorList>
    </citation>
    <scope>NUCLEOTIDE SEQUENCE</scope>
    <source>
        <strain evidence="10">ZCTH01-B2</strain>
    </source>
</reference>
<keyword evidence="5 9" id="KW-0963">Cytoplasm</keyword>
<dbReference type="GO" id="GO:0042286">
    <property type="term" value="F:glutamate-1-semialdehyde 2,1-aminomutase activity"/>
    <property type="evidence" value="ECO:0007669"/>
    <property type="project" value="UniProtKB-UniRule"/>
</dbReference>
<dbReference type="Pfam" id="PF00202">
    <property type="entry name" value="Aminotran_3"/>
    <property type="match status" value="1"/>
</dbReference>
<dbReference type="InterPro" id="IPR004639">
    <property type="entry name" value="4pyrrol_synth_GluAld_NH2Trfase"/>
</dbReference>
<comment type="subunit">
    <text evidence="9">Homodimer.</text>
</comment>
<comment type="similarity">
    <text evidence="4 9">Belongs to the class-III pyridoxal-phosphate-dependent aminotransferase family. HemL subfamily.</text>
</comment>
<protein>
    <recommendedName>
        <fullName evidence="9">Glutamate-1-semialdehyde 2,1-aminomutase</fullName>
        <shortName evidence="9">GSA</shortName>
        <ecNumber evidence="9">5.4.3.8</ecNumber>
    </recommendedName>
    <alternativeName>
        <fullName evidence="9">Glutamate-1-semialdehyde aminotransferase</fullName>
        <shortName evidence="9">GSA-AT</shortName>
    </alternativeName>
</protein>
<dbReference type="PROSITE" id="PS00600">
    <property type="entry name" value="AA_TRANSFER_CLASS_3"/>
    <property type="match status" value="1"/>
</dbReference>
<evidence type="ECO:0000256" key="7">
    <source>
        <dbReference type="ARBA" id="ARBA00023235"/>
    </source>
</evidence>
<dbReference type="EC" id="5.4.3.8" evidence="9"/>
<evidence type="ECO:0000256" key="4">
    <source>
        <dbReference type="ARBA" id="ARBA00008981"/>
    </source>
</evidence>
<comment type="catalytic activity">
    <reaction evidence="1 9">
        <text>(S)-4-amino-5-oxopentanoate = 5-aminolevulinate</text>
        <dbReference type="Rhea" id="RHEA:14265"/>
        <dbReference type="ChEBI" id="CHEBI:57501"/>
        <dbReference type="ChEBI" id="CHEBI:356416"/>
        <dbReference type="EC" id="5.4.3.8"/>
    </reaction>
</comment>
<dbReference type="GO" id="GO:0005737">
    <property type="term" value="C:cytoplasm"/>
    <property type="evidence" value="ECO:0007669"/>
    <property type="project" value="UniProtKB-SubCell"/>
</dbReference>
<name>A0A953I8Z7_SYMTR</name>
<comment type="pathway">
    <text evidence="3">Porphyrin-containing compound metabolism; protoporphyrin-IX biosynthesis; 5-aminolevulinate from L-glutamyl-tRNA(Glu): step 2/2.</text>
</comment>
<dbReference type="EMBL" id="PIUK01000097">
    <property type="protein sequence ID" value="MBY6276658.1"/>
    <property type="molecule type" value="Genomic_DNA"/>
</dbReference>
<dbReference type="NCBIfam" id="TIGR00713">
    <property type="entry name" value="hemL"/>
    <property type="match status" value="1"/>
</dbReference>
<dbReference type="SUPFAM" id="SSF53383">
    <property type="entry name" value="PLP-dependent transferases"/>
    <property type="match status" value="1"/>
</dbReference>
<evidence type="ECO:0000256" key="9">
    <source>
        <dbReference type="HAMAP-Rule" id="MF_00375"/>
    </source>
</evidence>
<dbReference type="AlphaFoldDB" id="A0A953I8Z7"/>
<dbReference type="NCBIfam" id="NF009055">
    <property type="entry name" value="PRK12389.1"/>
    <property type="match status" value="1"/>
</dbReference>
<dbReference type="Gene3D" id="3.40.640.10">
    <property type="entry name" value="Type I PLP-dependent aspartate aminotransferase-like (Major domain)"/>
    <property type="match status" value="1"/>
</dbReference>
<dbReference type="NCBIfam" id="NF000818">
    <property type="entry name" value="PRK00062.1"/>
    <property type="match status" value="1"/>
</dbReference>
<evidence type="ECO:0000313" key="10">
    <source>
        <dbReference type="EMBL" id="MBY6276658.1"/>
    </source>
</evidence>
<comment type="caution">
    <text evidence="10">The sequence shown here is derived from an EMBL/GenBank/DDBJ whole genome shotgun (WGS) entry which is preliminary data.</text>
</comment>
<dbReference type="InterPro" id="IPR049704">
    <property type="entry name" value="Aminotrans_3_PPA_site"/>
</dbReference>
<evidence type="ECO:0000256" key="1">
    <source>
        <dbReference type="ARBA" id="ARBA00001579"/>
    </source>
</evidence>
<accession>A0A953I8Z7</accession>
<dbReference type="FunFam" id="3.40.640.10:FF:000021">
    <property type="entry name" value="Glutamate-1-semialdehyde 2,1-aminomutase"/>
    <property type="match status" value="1"/>
</dbReference>
<dbReference type="InterPro" id="IPR015424">
    <property type="entry name" value="PyrdxlP-dep_Trfase"/>
</dbReference>
<dbReference type="InterPro" id="IPR015421">
    <property type="entry name" value="PyrdxlP-dep_Trfase_major"/>
</dbReference>